<protein>
    <submittedName>
        <fullName evidence="1">Uncharacterized protein</fullName>
    </submittedName>
</protein>
<evidence type="ECO:0000313" key="2">
    <source>
        <dbReference type="Proteomes" id="UP000701801"/>
    </source>
</evidence>
<dbReference type="EMBL" id="CAJVRM010000326">
    <property type="protein sequence ID" value="CAG8979624.1"/>
    <property type="molecule type" value="Genomic_DNA"/>
</dbReference>
<dbReference type="Proteomes" id="UP000701801">
    <property type="component" value="Unassembled WGS sequence"/>
</dbReference>
<comment type="caution">
    <text evidence="1">The sequence shown here is derived from an EMBL/GenBank/DDBJ whole genome shotgun (WGS) entry which is preliminary data.</text>
</comment>
<gene>
    <name evidence="1" type="ORF">HYALB_00011987</name>
</gene>
<name>A0A9N9LQU4_9HELO</name>
<organism evidence="1 2">
    <name type="scientific">Hymenoscyphus albidus</name>
    <dbReference type="NCBI Taxonomy" id="595503"/>
    <lineage>
        <taxon>Eukaryota</taxon>
        <taxon>Fungi</taxon>
        <taxon>Dikarya</taxon>
        <taxon>Ascomycota</taxon>
        <taxon>Pezizomycotina</taxon>
        <taxon>Leotiomycetes</taxon>
        <taxon>Helotiales</taxon>
        <taxon>Helotiaceae</taxon>
        <taxon>Hymenoscyphus</taxon>
    </lineage>
</organism>
<dbReference type="AlphaFoldDB" id="A0A9N9LQU4"/>
<reference evidence="1" key="1">
    <citation type="submission" date="2021-07" db="EMBL/GenBank/DDBJ databases">
        <authorList>
            <person name="Durling M."/>
        </authorList>
    </citation>
    <scope>NUCLEOTIDE SEQUENCE</scope>
</reference>
<keyword evidence="2" id="KW-1185">Reference proteome</keyword>
<evidence type="ECO:0000313" key="1">
    <source>
        <dbReference type="EMBL" id="CAG8979624.1"/>
    </source>
</evidence>
<accession>A0A9N9LQU4</accession>
<sequence length="115" mass="12957">MTAEQGCLENHESKQCLAEPFDEGLPVPLWNDLKYYQMRAFLLALFANRAPQALELKEKSEFVNKNRNRINHITKRYLGKSKLASEAAASKAEITEEDVNSVVGETVETLFLALA</sequence>
<proteinExistence type="predicted"/>